<dbReference type="InterPro" id="IPR050435">
    <property type="entry name" value="MZM1/LYRM7"/>
</dbReference>
<name>A0A1V9XYG0_9ACAR</name>
<dbReference type="GO" id="GO:0005759">
    <property type="term" value="C:mitochondrial matrix"/>
    <property type="evidence" value="ECO:0007669"/>
    <property type="project" value="UniProtKB-SubCell"/>
</dbReference>
<feature type="domain" description="Complex 1 LYR protein" evidence="10">
    <location>
        <begin position="5"/>
        <end position="60"/>
    </location>
</feature>
<comment type="function">
    <text evidence="5">Assembly factor required for Rieske Fe-S protein UQCRFS1 incorporation into the cytochrome b-c1 (CIII) complex. Functions as a chaperone, binding to this subunit within the mitochondrial matrix and stabilizing it prior to its translocation and insertion into the late CIII dimeric intermediate within the mitochondrial inner membrane.</text>
</comment>
<evidence type="ECO:0000256" key="7">
    <source>
        <dbReference type="ARBA" id="ARBA00026165"/>
    </source>
</evidence>
<organism evidence="11 12">
    <name type="scientific">Tropilaelaps mercedesae</name>
    <dbReference type="NCBI Taxonomy" id="418985"/>
    <lineage>
        <taxon>Eukaryota</taxon>
        <taxon>Metazoa</taxon>
        <taxon>Ecdysozoa</taxon>
        <taxon>Arthropoda</taxon>
        <taxon>Chelicerata</taxon>
        <taxon>Arachnida</taxon>
        <taxon>Acari</taxon>
        <taxon>Parasitiformes</taxon>
        <taxon>Mesostigmata</taxon>
        <taxon>Gamasina</taxon>
        <taxon>Dermanyssoidea</taxon>
        <taxon>Laelapidae</taxon>
        <taxon>Tropilaelaps</taxon>
    </lineage>
</organism>
<evidence type="ECO:0000256" key="1">
    <source>
        <dbReference type="ARBA" id="ARBA00004305"/>
    </source>
</evidence>
<evidence type="ECO:0000256" key="6">
    <source>
        <dbReference type="ARBA" id="ARBA00025809"/>
    </source>
</evidence>
<keyword evidence="3" id="KW-0496">Mitochondrion</keyword>
<evidence type="ECO:0000313" key="12">
    <source>
        <dbReference type="Proteomes" id="UP000192247"/>
    </source>
</evidence>
<comment type="caution">
    <text evidence="11">The sequence shown here is derived from an EMBL/GenBank/DDBJ whole genome shotgun (WGS) entry which is preliminary data.</text>
</comment>
<proteinExistence type="inferred from homology"/>
<evidence type="ECO:0000256" key="5">
    <source>
        <dbReference type="ARBA" id="ARBA00025430"/>
    </source>
</evidence>
<evidence type="ECO:0000256" key="9">
    <source>
        <dbReference type="SAM" id="MobiDB-lite"/>
    </source>
</evidence>
<comment type="similarity">
    <text evidence="2">Belongs to the complex I LYR family.</text>
</comment>
<dbReference type="PANTHER" id="PTHR46749:SF1">
    <property type="entry name" value="COMPLEX III ASSEMBLY FACTOR LYRM7"/>
    <property type="match status" value="1"/>
</dbReference>
<dbReference type="InterPro" id="IPR008011">
    <property type="entry name" value="Complex1_LYR_dom"/>
</dbReference>
<reference evidence="11 12" key="1">
    <citation type="journal article" date="2017" name="Gigascience">
        <title>Draft genome of the honey bee ectoparasitic mite, Tropilaelaps mercedesae, is shaped by the parasitic life history.</title>
        <authorList>
            <person name="Dong X."/>
            <person name="Armstrong S.D."/>
            <person name="Xia D."/>
            <person name="Makepeace B.L."/>
            <person name="Darby A.C."/>
            <person name="Kadowaki T."/>
        </authorList>
    </citation>
    <scope>NUCLEOTIDE SEQUENCE [LARGE SCALE GENOMIC DNA]</scope>
    <source>
        <strain evidence="11">Wuxi-XJTLU</strain>
    </source>
</reference>
<accession>A0A1V9XYG0</accession>
<feature type="region of interest" description="Disordered" evidence="9">
    <location>
        <begin position="90"/>
        <end position="127"/>
    </location>
</feature>
<dbReference type="OrthoDB" id="529194at2759"/>
<comment type="subunit">
    <text evidence="6">Interacts with UQCRFS1.</text>
</comment>
<dbReference type="AlphaFoldDB" id="A0A1V9XYG0"/>
<evidence type="ECO:0000313" key="11">
    <source>
        <dbReference type="EMBL" id="OQR78472.1"/>
    </source>
</evidence>
<dbReference type="Pfam" id="PF05347">
    <property type="entry name" value="Complex1_LYR"/>
    <property type="match status" value="1"/>
</dbReference>
<evidence type="ECO:0000256" key="8">
    <source>
        <dbReference type="ARBA" id="ARBA00031830"/>
    </source>
</evidence>
<dbReference type="InParanoid" id="A0A1V9XYG0"/>
<dbReference type="GO" id="GO:0044183">
    <property type="term" value="F:protein folding chaperone"/>
    <property type="evidence" value="ECO:0007669"/>
    <property type="project" value="TreeGrafter"/>
</dbReference>
<dbReference type="GO" id="GO:0034551">
    <property type="term" value="P:mitochondrial respiratory chain complex III assembly"/>
    <property type="evidence" value="ECO:0007669"/>
    <property type="project" value="InterPro"/>
</dbReference>
<dbReference type="PANTHER" id="PTHR46749">
    <property type="entry name" value="COMPLEX III ASSEMBLY FACTOR LYRM7"/>
    <property type="match status" value="1"/>
</dbReference>
<evidence type="ECO:0000256" key="4">
    <source>
        <dbReference type="ARBA" id="ARBA00023186"/>
    </source>
</evidence>
<comment type="subcellular location">
    <subcellularLocation>
        <location evidence="1">Mitochondrion matrix</location>
    </subcellularLocation>
</comment>
<evidence type="ECO:0000259" key="10">
    <source>
        <dbReference type="Pfam" id="PF05347"/>
    </source>
</evidence>
<keyword evidence="4" id="KW-0143">Chaperone</keyword>
<protein>
    <recommendedName>
        <fullName evidence="7">Complex III assembly factor LYRM7</fullName>
    </recommendedName>
    <alternativeName>
        <fullName evidence="8">LYR motif-containing protein 7</fullName>
    </alternativeName>
</protein>
<dbReference type="EMBL" id="MNPL01002190">
    <property type="protein sequence ID" value="OQR78472.1"/>
    <property type="molecule type" value="Genomic_DNA"/>
</dbReference>
<dbReference type="CDD" id="cd20267">
    <property type="entry name" value="Complex1_LYR_LYRM7"/>
    <property type="match status" value="1"/>
</dbReference>
<gene>
    <name evidence="11" type="ORF">BIW11_00295</name>
</gene>
<dbReference type="STRING" id="418985.A0A1V9XYG0"/>
<dbReference type="FunCoup" id="A0A1V9XYG0">
    <property type="interactions" value="192"/>
</dbReference>
<dbReference type="Proteomes" id="UP000192247">
    <property type="component" value="Unassembled WGS sequence"/>
</dbReference>
<sequence>MADRREVINCFKSLLRTARTVFHQDATAQEKARQQIRMEFLKHRGLTDPAEIAKLVKLGDDVKLELQTSVARVEFNPKTGNYTLQLEERHLSDNAVWPPPPPKSRSRNSTEPLPSQGCCGDDGGTRS</sequence>
<keyword evidence="12" id="KW-1185">Reference proteome</keyword>
<evidence type="ECO:0000256" key="3">
    <source>
        <dbReference type="ARBA" id="ARBA00023128"/>
    </source>
</evidence>
<evidence type="ECO:0000256" key="2">
    <source>
        <dbReference type="ARBA" id="ARBA00009508"/>
    </source>
</evidence>
<dbReference type="InterPro" id="IPR045298">
    <property type="entry name" value="Complex1_LYR_LYRM7"/>
</dbReference>